<dbReference type="Gene3D" id="2.40.50.40">
    <property type="match status" value="1"/>
</dbReference>
<dbReference type="PANTHER" id="PTHR12015">
    <property type="entry name" value="SMALL INDUCIBLE CYTOKINE A"/>
    <property type="match status" value="1"/>
</dbReference>
<comment type="subcellular location">
    <subcellularLocation>
        <location evidence="4">Secreted</location>
    </subcellularLocation>
</comment>
<evidence type="ECO:0000313" key="9">
    <source>
        <dbReference type="Proteomes" id="UP000327468"/>
    </source>
</evidence>
<dbReference type="AlphaFoldDB" id="A0A5N5KSF8"/>
<feature type="region of interest" description="Disordered" evidence="5">
    <location>
        <begin position="1"/>
        <end position="21"/>
    </location>
</feature>
<evidence type="ECO:0000313" key="8">
    <source>
        <dbReference type="EMBL" id="KAB5533321.1"/>
    </source>
</evidence>
<reference evidence="8 9" key="1">
    <citation type="submission" date="2019-06" db="EMBL/GenBank/DDBJ databases">
        <title>A chromosome-scale genome assembly of the striped catfish, Pangasianodon hypophthalmus.</title>
        <authorList>
            <person name="Wen M."/>
            <person name="Zahm M."/>
            <person name="Roques C."/>
            <person name="Cabau C."/>
            <person name="Klopp C."/>
            <person name="Donnadieu C."/>
            <person name="Jouanno E."/>
            <person name="Avarre J.-C."/>
            <person name="Campet M."/>
            <person name="Ha T.T.T."/>
            <person name="Dugue R."/>
            <person name="Lampietro C."/>
            <person name="Louis A."/>
            <person name="Herpin A."/>
            <person name="Echchiki A."/>
            <person name="Berthelot C."/>
            <person name="Parey E."/>
            <person name="Roest-Crollius H."/>
            <person name="Braasch I."/>
            <person name="Postlethwait J."/>
            <person name="Bobe J."/>
            <person name="Montfort J."/>
            <person name="Bouchez O."/>
            <person name="Begum T."/>
            <person name="Schartl M."/>
            <person name="Guiguen Y."/>
        </authorList>
    </citation>
    <scope>NUCLEOTIDE SEQUENCE [LARGE SCALE GENOMIC DNA]</scope>
    <source>
        <strain evidence="8 9">Indonesia</strain>
        <tissue evidence="8">Blood</tissue>
    </source>
</reference>
<dbReference type="GO" id="GO:0008009">
    <property type="term" value="F:chemokine activity"/>
    <property type="evidence" value="ECO:0007669"/>
    <property type="project" value="InterPro"/>
</dbReference>
<dbReference type="InterPro" id="IPR036048">
    <property type="entry name" value="Interleukin_8-like_sf"/>
</dbReference>
<gene>
    <name evidence="8" type="ORF">PHYPO_G00130390</name>
</gene>
<comment type="caution">
    <text evidence="8">The sequence shown here is derived from an EMBL/GenBank/DDBJ whole genome shotgun (WGS) entry which is preliminary data.</text>
</comment>
<sequence>MPQHTHTHTPLCKSSQRGKKRGKDGYNIMAVLKIPTGTFLFILILSAFITDTETARCCFSYTRRPVRCARLLGYFIQEITGNCDIRAIIFKTRDERLICADPRMEWTQERITCLWEKAGTMEYWKNGMNEGWMKLA</sequence>
<keyword evidence="3" id="KW-1015">Disulfide bond</keyword>
<evidence type="ECO:0000259" key="7">
    <source>
        <dbReference type="SMART" id="SM00199"/>
    </source>
</evidence>
<evidence type="ECO:0000256" key="4">
    <source>
        <dbReference type="RuleBase" id="RU361150"/>
    </source>
</evidence>
<keyword evidence="2 4" id="KW-0202">Cytokine</keyword>
<dbReference type="GO" id="GO:0005615">
    <property type="term" value="C:extracellular space"/>
    <property type="evidence" value="ECO:0007669"/>
    <property type="project" value="UniProtKB-KW"/>
</dbReference>
<dbReference type="Proteomes" id="UP000327468">
    <property type="component" value="Chromosome 22"/>
</dbReference>
<dbReference type="InterPro" id="IPR039809">
    <property type="entry name" value="Chemokine_b/g/d"/>
</dbReference>
<dbReference type="PANTHER" id="PTHR12015:SF108">
    <property type="entry name" value="C-C MOTIF CHEMOKINE 20"/>
    <property type="match status" value="1"/>
</dbReference>
<dbReference type="Pfam" id="PF00048">
    <property type="entry name" value="IL8"/>
    <property type="match status" value="1"/>
</dbReference>
<evidence type="ECO:0000256" key="6">
    <source>
        <dbReference type="SAM" id="Phobius"/>
    </source>
</evidence>
<protein>
    <recommendedName>
        <fullName evidence="4">C-C motif chemokine</fullName>
    </recommendedName>
</protein>
<evidence type="ECO:0000256" key="1">
    <source>
        <dbReference type="ARBA" id="ARBA00010868"/>
    </source>
</evidence>
<dbReference type="SMART" id="SM00199">
    <property type="entry name" value="SCY"/>
    <property type="match status" value="1"/>
</dbReference>
<organism evidence="8 9">
    <name type="scientific">Pangasianodon hypophthalmus</name>
    <name type="common">Striped catfish</name>
    <name type="synonym">Helicophagus hypophthalmus</name>
    <dbReference type="NCBI Taxonomy" id="310915"/>
    <lineage>
        <taxon>Eukaryota</taxon>
        <taxon>Metazoa</taxon>
        <taxon>Chordata</taxon>
        <taxon>Craniata</taxon>
        <taxon>Vertebrata</taxon>
        <taxon>Euteleostomi</taxon>
        <taxon>Actinopterygii</taxon>
        <taxon>Neopterygii</taxon>
        <taxon>Teleostei</taxon>
        <taxon>Ostariophysi</taxon>
        <taxon>Siluriformes</taxon>
        <taxon>Pangasiidae</taxon>
        <taxon>Pangasianodon</taxon>
    </lineage>
</organism>
<feature type="transmembrane region" description="Helical" evidence="6">
    <location>
        <begin position="26"/>
        <end position="49"/>
    </location>
</feature>
<keyword evidence="6" id="KW-1133">Transmembrane helix</keyword>
<dbReference type="GO" id="GO:0006955">
    <property type="term" value="P:immune response"/>
    <property type="evidence" value="ECO:0007669"/>
    <property type="project" value="InterPro"/>
</dbReference>
<evidence type="ECO:0000256" key="2">
    <source>
        <dbReference type="ARBA" id="ARBA00022514"/>
    </source>
</evidence>
<evidence type="ECO:0000256" key="5">
    <source>
        <dbReference type="SAM" id="MobiDB-lite"/>
    </source>
</evidence>
<dbReference type="InterPro" id="IPR001811">
    <property type="entry name" value="Chemokine_IL8-like_dom"/>
</dbReference>
<name>A0A5N5KSF8_PANHP</name>
<keyword evidence="4" id="KW-0964">Secreted</keyword>
<dbReference type="EMBL" id="VFJC01000023">
    <property type="protein sequence ID" value="KAB5533321.1"/>
    <property type="molecule type" value="Genomic_DNA"/>
</dbReference>
<dbReference type="InterPro" id="IPR000827">
    <property type="entry name" value="Chemokine_CC_CS"/>
</dbReference>
<evidence type="ECO:0000256" key="3">
    <source>
        <dbReference type="ARBA" id="ARBA00023157"/>
    </source>
</evidence>
<feature type="domain" description="Chemokine interleukin-8-like" evidence="7">
    <location>
        <begin position="54"/>
        <end position="114"/>
    </location>
</feature>
<keyword evidence="9" id="KW-1185">Reference proteome</keyword>
<keyword evidence="6" id="KW-0812">Transmembrane</keyword>
<dbReference type="SUPFAM" id="SSF54117">
    <property type="entry name" value="Interleukin 8-like chemokines"/>
    <property type="match status" value="1"/>
</dbReference>
<proteinExistence type="inferred from homology"/>
<comment type="similarity">
    <text evidence="1 4">Belongs to the intercrine beta (chemokine CC) family.</text>
</comment>
<keyword evidence="4" id="KW-0145">Chemotaxis</keyword>
<dbReference type="PROSITE" id="PS00472">
    <property type="entry name" value="SMALL_CYTOKINES_CC"/>
    <property type="match status" value="1"/>
</dbReference>
<accession>A0A5N5KSF8</accession>
<keyword evidence="6" id="KW-0472">Membrane</keyword>